<feature type="region of interest" description="Disordered" evidence="1">
    <location>
        <begin position="226"/>
        <end position="293"/>
    </location>
</feature>
<feature type="transmembrane region" description="Helical" evidence="2">
    <location>
        <begin position="564"/>
        <end position="581"/>
    </location>
</feature>
<protein>
    <recommendedName>
        <fullName evidence="5">Transmembrane protein</fullName>
    </recommendedName>
</protein>
<proteinExistence type="predicted"/>
<feature type="compositionally biased region" description="Basic and acidic residues" evidence="1">
    <location>
        <begin position="170"/>
        <end position="179"/>
    </location>
</feature>
<evidence type="ECO:0000313" key="3">
    <source>
        <dbReference type="EMBL" id="TNV86869.1"/>
    </source>
</evidence>
<gene>
    <name evidence="3" type="ORF">FGO68_gene17618</name>
</gene>
<feature type="compositionally biased region" description="Polar residues" evidence="1">
    <location>
        <begin position="327"/>
        <end position="347"/>
    </location>
</feature>
<keyword evidence="2" id="KW-1133">Transmembrane helix</keyword>
<feature type="compositionally biased region" description="Basic and acidic residues" evidence="1">
    <location>
        <begin position="233"/>
        <end position="249"/>
    </location>
</feature>
<dbReference type="EMBL" id="RRYP01000777">
    <property type="protein sequence ID" value="TNV86869.1"/>
    <property type="molecule type" value="Genomic_DNA"/>
</dbReference>
<feature type="region of interest" description="Disordered" evidence="1">
    <location>
        <begin position="324"/>
        <end position="360"/>
    </location>
</feature>
<keyword evidence="4" id="KW-1185">Reference proteome</keyword>
<feature type="transmembrane region" description="Helical" evidence="2">
    <location>
        <begin position="593"/>
        <end position="616"/>
    </location>
</feature>
<sequence length="654" mass="75198">MKNEARESAKTAYEDNFDFKQEALAIAGKEPAHFDVVSMKNEARESTQTVYEDNFDIIQQEYSNSIDTHQVLIEKAPAHYDLVSMKKEARESTQTVYEDNFEFNQPERLLSVADYVQQEHILQSPVFTEENSKQTLYEPFNTNQERLPSQSLASNHRGPELVDDFASESAHSRQSEHLKAPSQHNNHMSLQDDFLSASSNQHISYQQQNAAQQRFISVRSGSRVSINSGKTFKGKDSDTVSFKSCKDDGNNDFQSAKGDEEEGSYDESSEYQSELQYRDARSSLTEMHEATTTPGQPIIIQSQFKQAIPVKKEIPKLEQIIERHSEYSNNRPDSTAMNEKRSSSTPYTEDIESEDTSKSKPKFKVEKAKVYKDTETHQSMVSLRETQKGRPSEFQQPLLDKEDYDDTLVKKNAKIFTFHLWINVVINLILLVFLGFQLDLIDYTKIDASQMTGNADSPGIGYYKLLSFTFQPQTDQDGTIYESKKMYFFDYMSDEQRFKCIENYDIIHYRVMKDVCLSAHNFCYGGILVFGILSISGLLSLLCIIFTIRIICKSKHFAPGFPQKFNFLFQIAAFLCWYFIARTQETQLSQWSYGPYFILGGILMSVLKCIHFAVFYNRFKVTAKMELYLRDSTVGDDLEETAGQSNKPLIKRKK</sequence>
<feature type="compositionally biased region" description="Acidic residues" evidence="1">
    <location>
        <begin position="259"/>
        <end position="269"/>
    </location>
</feature>
<evidence type="ECO:0000256" key="2">
    <source>
        <dbReference type="SAM" id="Phobius"/>
    </source>
</evidence>
<feature type="region of interest" description="Disordered" evidence="1">
    <location>
        <begin position="166"/>
        <end position="186"/>
    </location>
</feature>
<evidence type="ECO:0000256" key="1">
    <source>
        <dbReference type="SAM" id="MobiDB-lite"/>
    </source>
</evidence>
<feature type="transmembrane region" description="Helical" evidence="2">
    <location>
        <begin position="420"/>
        <end position="438"/>
    </location>
</feature>
<reference evidence="3" key="1">
    <citation type="submission" date="2019-06" db="EMBL/GenBank/DDBJ databases">
        <authorList>
            <person name="Zheng W."/>
        </authorList>
    </citation>
    <scope>NUCLEOTIDE SEQUENCE</scope>
    <source>
        <strain evidence="3">QDHG01</strain>
    </source>
</reference>
<accession>A0A8J8T951</accession>
<evidence type="ECO:0008006" key="5">
    <source>
        <dbReference type="Google" id="ProtNLM"/>
    </source>
</evidence>
<keyword evidence="2" id="KW-0812">Transmembrane</keyword>
<name>A0A8J8T951_HALGN</name>
<dbReference type="AlphaFoldDB" id="A0A8J8T951"/>
<evidence type="ECO:0000313" key="4">
    <source>
        <dbReference type="Proteomes" id="UP000785679"/>
    </source>
</evidence>
<organism evidence="3 4">
    <name type="scientific">Halteria grandinella</name>
    <dbReference type="NCBI Taxonomy" id="5974"/>
    <lineage>
        <taxon>Eukaryota</taxon>
        <taxon>Sar</taxon>
        <taxon>Alveolata</taxon>
        <taxon>Ciliophora</taxon>
        <taxon>Intramacronucleata</taxon>
        <taxon>Spirotrichea</taxon>
        <taxon>Stichotrichia</taxon>
        <taxon>Sporadotrichida</taxon>
        <taxon>Halteriidae</taxon>
        <taxon>Halteria</taxon>
    </lineage>
</organism>
<comment type="caution">
    <text evidence="3">The sequence shown here is derived from an EMBL/GenBank/DDBJ whole genome shotgun (WGS) entry which is preliminary data.</text>
</comment>
<feature type="transmembrane region" description="Helical" evidence="2">
    <location>
        <begin position="527"/>
        <end position="552"/>
    </location>
</feature>
<feature type="compositionally biased region" description="Basic and acidic residues" evidence="1">
    <location>
        <begin position="276"/>
        <end position="289"/>
    </location>
</feature>
<dbReference type="Proteomes" id="UP000785679">
    <property type="component" value="Unassembled WGS sequence"/>
</dbReference>
<keyword evidence="2" id="KW-0472">Membrane</keyword>